<name>A0A2A4J384_HELVI</name>
<accession>A0A2A4J384</accession>
<dbReference type="EMBL" id="NWSH01003656">
    <property type="protein sequence ID" value="PCG65974.1"/>
    <property type="molecule type" value="Genomic_DNA"/>
</dbReference>
<reference evidence="2" key="1">
    <citation type="submission" date="2017-09" db="EMBL/GenBank/DDBJ databases">
        <title>Contemporary evolution of a Lepidopteran species, Heliothis virescens, in response to modern agricultural practices.</title>
        <authorList>
            <person name="Fritz M.L."/>
            <person name="Deyonke A.M."/>
            <person name="Papanicolaou A."/>
            <person name="Micinski S."/>
            <person name="Westbrook J."/>
            <person name="Gould F."/>
        </authorList>
    </citation>
    <scope>NUCLEOTIDE SEQUENCE [LARGE SCALE GENOMIC DNA]</scope>
    <source>
        <strain evidence="2">HvINT-</strain>
        <tissue evidence="2">Whole body</tissue>
    </source>
</reference>
<dbReference type="AlphaFoldDB" id="A0A2A4J384"/>
<feature type="compositionally biased region" description="Basic residues" evidence="1">
    <location>
        <begin position="11"/>
        <end position="30"/>
    </location>
</feature>
<proteinExistence type="predicted"/>
<feature type="compositionally biased region" description="Basic and acidic residues" evidence="1">
    <location>
        <begin position="1"/>
        <end position="10"/>
    </location>
</feature>
<protein>
    <submittedName>
        <fullName evidence="2">Uncharacterized protein</fullName>
    </submittedName>
</protein>
<gene>
    <name evidence="2" type="ORF">B5V51_8357</name>
</gene>
<organism evidence="2">
    <name type="scientific">Heliothis virescens</name>
    <name type="common">Tobacco budworm moth</name>
    <dbReference type="NCBI Taxonomy" id="7102"/>
    <lineage>
        <taxon>Eukaryota</taxon>
        <taxon>Metazoa</taxon>
        <taxon>Ecdysozoa</taxon>
        <taxon>Arthropoda</taxon>
        <taxon>Hexapoda</taxon>
        <taxon>Insecta</taxon>
        <taxon>Pterygota</taxon>
        <taxon>Neoptera</taxon>
        <taxon>Endopterygota</taxon>
        <taxon>Lepidoptera</taxon>
        <taxon>Glossata</taxon>
        <taxon>Ditrysia</taxon>
        <taxon>Noctuoidea</taxon>
        <taxon>Noctuidae</taxon>
        <taxon>Heliothinae</taxon>
        <taxon>Heliothis</taxon>
    </lineage>
</organism>
<evidence type="ECO:0000256" key="1">
    <source>
        <dbReference type="SAM" id="MobiDB-lite"/>
    </source>
</evidence>
<sequence>MPKRKAEDKIKRYKEKIKRLEQKRKVHNSRRNVIISDSDPDIENQDIQIPENYNVEIDDNMHHDYPDIQDESLPNDCESSQTLNAPPEQEQVPGTSSEVPTELDPEIRLALGDPIEDNPKYGANILNDLAQRWLPILKKGLTKEVKENLLKEHHIPDNCRLLKSPSLNSCRNSS</sequence>
<comment type="caution">
    <text evidence="2">The sequence shown here is derived from an EMBL/GenBank/DDBJ whole genome shotgun (WGS) entry which is preliminary data.</text>
</comment>
<evidence type="ECO:0000313" key="2">
    <source>
        <dbReference type="EMBL" id="PCG65974.1"/>
    </source>
</evidence>
<feature type="region of interest" description="Disordered" evidence="1">
    <location>
        <begin position="1"/>
        <end position="103"/>
    </location>
</feature>